<reference evidence="2 3" key="2">
    <citation type="submission" date="2018-03" db="EMBL/GenBank/DDBJ databases">
        <title>The ancient ancestry and fast evolution of plastids.</title>
        <authorList>
            <person name="Moore K.R."/>
            <person name="Magnabosco C."/>
            <person name="Momper L."/>
            <person name="Gold D.A."/>
            <person name="Bosak T."/>
            <person name="Fournier G.P."/>
        </authorList>
    </citation>
    <scope>NUCLEOTIDE SEQUENCE [LARGE SCALE GENOMIC DNA]</scope>
    <source>
        <strain evidence="2 3">ULC007</strain>
    </source>
</reference>
<keyword evidence="1" id="KW-0812">Transmembrane</keyword>
<dbReference type="Proteomes" id="UP000238634">
    <property type="component" value="Unassembled WGS sequence"/>
</dbReference>
<feature type="transmembrane region" description="Helical" evidence="1">
    <location>
        <begin position="97"/>
        <end position="120"/>
    </location>
</feature>
<dbReference type="NCBIfam" id="NF033183">
    <property type="entry name" value="colliding_TM"/>
    <property type="match status" value="1"/>
</dbReference>
<keyword evidence="1" id="KW-0472">Membrane</keyword>
<feature type="transmembrane region" description="Helical" evidence="1">
    <location>
        <begin position="126"/>
        <end position="147"/>
    </location>
</feature>
<dbReference type="AlphaFoldDB" id="A0A2T1DCT6"/>
<keyword evidence="3" id="KW-1185">Reference proteome</keyword>
<name>A0A2T1DCT6_9CYAN</name>
<dbReference type="EMBL" id="PVWG01000019">
    <property type="protein sequence ID" value="PSB18251.1"/>
    <property type="molecule type" value="Genomic_DNA"/>
</dbReference>
<evidence type="ECO:0000313" key="3">
    <source>
        <dbReference type="Proteomes" id="UP000238634"/>
    </source>
</evidence>
<reference evidence="2 3" key="1">
    <citation type="submission" date="2018-02" db="EMBL/GenBank/DDBJ databases">
        <authorList>
            <person name="Cohen D.B."/>
            <person name="Kent A.D."/>
        </authorList>
    </citation>
    <scope>NUCLEOTIDE SEQUENCE [LARGE SCALE GENOMIC DNA]</scope>
    <source>
        <strain evidence="2 3">ULC007</strain>
    </source>
</reference>
<dbReference type="OrthoDB" id="484731at2"/>
<dbReference type="STRING" id="1920490.GCA_001895925_01010"/>
<feature type="transmembrane region" description="Helical" evidence="1">
    <location>
        <begin position="38"/>
        <end position="57"/>
    </location>
</feature>
<evidence type="ECO:0000256" key="1">
    <source>
        <dbReference type="SAM" id="Phobius"/>
    </source>
</evidence>
<proteinExistence type="predicted"/>
<dbReference type="RefSeq" id="WP_073073149.1">
    <property type="nucleotide sequence ID" value="NZ_MPPI01000021.1"/>
</dbReference>
<organism evidence="2 3">
    <name type="scientific">Phormidesmis priestleyi ULC007</name>
    <dbReference type="NCBI Taxonomy" id="1920490"/>
    <lineage>
        <taxon>Bacteria</taxon>
        <taxon>Bacillati</taxon>
        <taxon>Cyanobacteriota</taxon>
        <taxon>Cyanophyceae</taxon>
        <taxon>Leptolyngbyales</taxon>
        <taxon>Leptolyngbyaceae</taxon>
        <taxon>Phormidesmis</taxon>
    </lineage>
</organism>
<gene>
    <name evidence="2" type="ORF">C7B65_16250</name>
</gene>
<sequence>MRTFWSDPYLWIHAAGVAAVPLGLVVCLLGLAVGDPLLPVWLELGLIAIVGIAPIVWMQWQKPFYIFSLVAVAVKPERLTDDQRRILTLFKSRRSPVWIGLGALVMWVLLWQIYLIAPIAADVTPFPVRGLGLGVAAIAFLASNLFLQVPLSVGRVLLASDQEFAVAQPFAVEQILPAFSVLGLKVNQIVLPLLPDEIAAAPTASIGADPLNSVTDFSTPDADDSADIL</sequence>
<accession>A0A2T1DCT6</accession>
<evidence type="ECO:0000313" key="2">
    <source>
        <dbReference type="EMBL" id="PSB18251.1"/>
    </source>
</evidence>
<keyword evidence="1" id="KW-1133">Transmembrane helix</keyword>
<feature type="transmembrane region" description="Helical" evidence="1">
    <location>
        <begin position="9"/>
        <end position="32"/>
    </location>
</feature>
<protein>
    <submittedName>
        <fullName evidence="2">Low-complexity tail membrane protein</fullName>
    </submittedName>
</protein>
<comment type="caution">
    <text evidence="2">The sequence shown here is derived from an EMBL/GenBank/DDBJ whole genome shotgun (WGS) entry which is preliminary data.</text>
</comment>
<dbReference type="InterPro" id="IPR049610">
    <property type="entry name" value="LCTMP-like"/>
</dbReference>